<dbReference type="Pfam" id="PF00486">
    <property type="entry name" value="Trans_reg_C"/>
    <property type="match status" value="1"/>
</dbReference>
<dbReference type="FunFam" id="3.40.50.2300:FF:000001">
    <property type="entry name" value="DNA-binding response regulator PhoB"/>
    <property type="match status" value="1"/>
</dbReference>
<dbReference type="SMART" id="SM00862">
    <property type="entry name" value="Trans_reg_C"/>
    <property type="match status" value="1"/>
</dbReference>
<dbReference type="GO" id="GO:0006355">
    <property type="term" value="P:regulation of DNA-templated transcription"/>
    <property type="evidence" value="ECO:0007669"/>
    <property type="project" value="InterPro"/>
</dbReference>
<evidence type="ECO:0000256" key="2">
    <source>
        <dbReference type="ARBA" id="ARBA00023012"/>
    </source>
</evidence>
<comment type="caution">
    <text evidence="11">The sequence shown here is derived from an EMBL/GenBank/DDBJ whole genome shotgun (WGS) entry which is preliminary data.</text>
</comment>
<evidence type="ECO:0000259" key="10">
    <source>
        <dbReference type="PROSITE" id="PS51755"/>
    </source>
</evidence>
<dbReference type="SUPFAM" id="SSF46894">
    <property type="entry name" value="C-terminal effector domain of the bipartite response regulators"/>
    <property type="match status" value="1"/>
</dbReference>
<feature type="domain" description="Response regulatory" evidence="9">
    <location>
        <begin position="147"/>
        <end position="261"/>
    </location>
</feature>
<evidence type="ECO:0000256" key="4">
    <source>
        <dbReference type="ARBA" id="ARBA00023125"/>
    </source>
</evidence>
<dbReference type="GO" id="GO:0032993">
    <property type="term" value="C:protein-DNA complex"/>
    <property type="evidence" value="ECO:0007669"/>
    <property type="project" value="TreeGrafter"/>
</dbReference>
<accession>A0A0A0NPQ6</accession>
<reference evidence="11 12" key="1">
    <citation type="journal article" date="2018" name="J. Biol. Chem.">
        <title>Discovery of the actinoplanic acid pathway in Streptomyces rapamycinicus reveals a genetically conserved synergism with rapamycin.</title>
        <authorList>
            <person name="Mrak P."/>
            <person name="Krastel P."/>
            <person name="Pivk Lukancic P."/>
            <person name="Tao J."/>
            <person name="Pistorius D."/>
            <person name="Moore C.M."/>
        </authorList>
    </citation>
    <scope>NUCLEOTIDE SEQUENCE [LARGE SCALE GENOMIC DNA]</scope>
    <source>
        <strain evidence="11 12">NRRL 5491</strain>
    </source>
</reference>
<sequence length="403" mass="44385">MDDAAADRCEECGSPLPTPAKVGRRRRYCSDTCRSAARRTRRRAENVSALTAGPCATDIAGHACGRTARFAIVLNRRETRLCDTCYETALDFLVGQGVSARDVRTVRLTDRDAAQPQPQTRQTQTRQTQTPPQTQPQVQPPTRRRPRVLLIEDDEAMVTVMGIMLSQRGGYEVSHARDGSTGLREAYAQRPDLVLLDIMLPGIDGIEVLRRLRSVSDIPVIFLTARSDDQDLVIGLAAGADDYIVKPFSPKELMARMARVLRRHGATENQDPVYEDGLLRLNSLSAEVHVVGKPLRLTPVEFRLLNCLVRSAGKVQPFEHLLATAWNDPGGQASTRVKFAVSRLRRKLDATPLGGDAIVSARGIGYVYRAPSTSRPTADAETPRLGHGHAGRILDILNNRENT</sequence>
<dbReference type="CDD" id="cd00383">
    <property type="entry name" value="trans_reg_C"/>
    <property type="match status" value="1"/>
</dbReference>
<dbReference type="GO" id="GO:0000156">
    <property type="term" value="F:phosphorelay response regulator activity"/>
    <property type="evidence" value="ECO:0007669"/>
    <property type="project" value="TreeGrafter"/>
</dbReference>
<dbReference type="AlphaFoldDB" id="A0A0A0NPQ6"/>
<dbReference type="Gene3D" id="1.10.10.10">
    <property type="entry name" value="Winged helix-like DNA-binding domain superfamily/Winged helix DNA-binding domain"/>
    <property type="match status" value="1"/>
</dbReference>
<dbReference type="SMART" id="SM00448">
    <property type="entry name" value="REC"/>
    <property type="match status" value="1"/>
</dbReference>
<feature type="compositionally biased region" description="Low complexity" evidence="8">
    <location>
        <begin position="115"/>
        <end position="141"/>
    </location>
</feature>
<evidence type="ECO:0000256" key="5">
    <source>
        <dbReference type="ARBA" id="ARBA00023163"/>
    </source>
</evidence>
<name>A0A0A0NPQ6_STRRN</name>
<evidence type="ECO:0000256" key="1">
    <source>
        <dbReference type="ARBA" id="ARBA00022553"/>
    </source>
</evidence>
<evidence type="ECO:0000313" key="11">
    <source>
        <dbReference type="EMBL" id="RLV80551.1"/>
    </source>
</evidence>
<dbReference type="InterPro" id="IPR011006">
    <property type="entry name" value="CheY-like_superfamily"/>
</dbReference>
<evidence type="ECO:0000256" key="7">
    <source>
        <dbReference type="PROSITE-ProRule" id="PRU01091"/>
    </source>
</evidence>
<dbReference type="Proteomes" id="UP000281594">
    <property type="component" value="Unassembled WGS sequence"/>
</dbReference>
<dbReference type="RefSeq" id="WP_020869809.1">
    <property type="nucleotide sequence ID" value="NC_022785.1"/>
</dbReference>
<keyword evidence="5" id="KW-0804">Transcription</keyword>
<feature type="DNA-binding region" description="OmpR/PhoB-type" evidence="7">
    <location>
        <begin position="271"/>
        <end position="370"/>
    </location>
</feature>
<dbReference type="EMBL" id="QYCY01000001">
    <property type="protein sequence ID" value="RLV80551.1"/>
    <property type="molecule type" value="Genomic_DNA"/>
</dbReference>
<dbReference type="PROSITE" id="PS51755">
    <property type="entry name" value="OMPR_PHOB"/>
    <property type="match status" value="1"/>
</dbReference>
<evidence type="ECO:0000313" key="12">
    <source>
        <dbReference type="Proteomes" id="UP000281594"/>
    </source>
</evidence>
<gene>
    <name evidence="11" type="ORF">D3C57_119240</name>
</gene>
<dbReference type="SUPFAM" id="SSF52172">
    <property type="entry name" value="CheY-like"/>
    <property type="match status" value="1"/>
</dbReference>
<evidence type="ECO:0000256" key="8">
    <source>
        <dbReference type="SAM" id="MobiDB-lite"/>
    </source>
</evidence>
<dbReference type="InterPro" id="IPR001867">
    <property type="entry name" value="OmpR/PhoB-type_DNA-bd"/>
</dbReference>
<feature type="region of interest" description="Disordered" evidence="8">
    <location>
        <begin position="108"/>
        <end position="146"/>
    </location>
</feature>
<keyword evidence="4 7" id="KW-0238">DNA-binding</keyword>
<evidence type="ECO:0000256" key="3">
    <source>
        <dbReference type="ARBA" id="ARBA00023015"/>
    </source>
</evidence>
<keyword evidence="1 6" id="KW-0597">Phosphoprotein</keyword>
<organism evidence="11 12">
    <name type="scientific">Streptomyces rapamycinicus (strain ATCC 29253 / DSM 41530 / NRRL 5491 / AYB-994)</name>
    <name type="common">Streptomyces hygroscopicus (strain ATCC 29253)</name>
    <dbReference type="NCBI Taxonomy" id="1343740"/>
    <lineage>
        <taxon>Bacteria</taxon>
        <taxon>Bacillati</taxon>
        <taxon>Actinomycetota</taxon>
        <taxon>Actinomycetes</taxon>
        <taxon>Kitasatosporales</taxon>
        <taxon>Streptomycetaceae</taxon>
        <taxon>Streptomyces</taxon>
        <taxon>Streptomyces violaceusniger group</taxon>
    </lineage>
</organism>
<feature type="domain" description="OmpR/PhoB-type" evidence="10">
    <location>
        <begin position="271"/>
        <end position="370"/>
    </location>
</feature>
<protein>
    <recommendedName>
        <fullName evidence="13">Response regulator transcription factor</fullName>
    </recommendedName>
</protein>
<dbReference type="GO" id="GO:0005829">
    <property type="term" value="C:cytosol"/>
    <property type="evidence" value="ECO:0007669"/>
    <property type="project" value="TreeGrafter"/>
</dbReference>
<dbReference type="PANTHER" id="PTHR48111:SF1">
    <property type="entry name" value="TWO-COMPONENT RESPONSE REGULATOR ORR33"/>
    <property type="match status" value="1"/>
</dbReference>
<dbReference type="PANTHER" id="PTHR48111">
    <property type="entry name" value="REGULATOR OF RPOS"/>
    <property type="match status" value="1"/>
</dbReference>
<dbReference type="PROSITE" id="PS50110">
    <property type="entry name" value="RESPONSE_REGULATORY"/>
    <property type="match status" value="1"/>
</dbReference>
<dbReference type="InterPro" id="IPR016032">
    <property type="entry name" value="Sig_transdc_resp-reg_C-effctor"/>
</dbReference>
<dbReference type="CDD" id="cd17574">
    <property type="entry name" value="REC_OmpR"/>
    <property type="match status" value="1"/>
</dbReference>
<evidence type="ECO:0000259" key="9">
    <source>
        <dbReference type="PROSITE" id="PS50110"/>
    </source>
</evidence>
<evidence type="ECO:0008006" key="13">
    <source>
        <dbReference type="Google" id="ProtNLM"/>
    </source>
</evidence>
<dbReference type="InterPro" id="IPR001789">
    <property type="entry name" value="Sig_transdc_resp-reg_receiver"/>
</dbReference>
<dbReference type="KEGG" id="src:M271_24355"/>
<dbReference type="Pfam" id="PF00072">
    <property type="entry name" value="Response_reg"/>
    <property type="match status" value="1"/>
</dbReference>
<dbReference type="eggNOG" id="COG0745">
    <property type="taxonomic scope" value="Bacteria"/>
</dbReference>
<dbReference type="Gene3D" id="3.40.50.2300">
    <property type="match status" value="1"/>
</dbReference>
<keyword evidence="3" id="KW-0805">Transcription regulation</keyword>
<dbReference type="STRING" id="1343740.M271_24355"/>
<evidence type="ECO:0000256" key="6">
    <source>
        <dbReference type="PROSITE-ProRule" id="PRU00169"/>
    </source>
</evidence>
<feature type="modified residue" description="4-aspartylphosphate" evidence="6">
    <location>
        <position position="197"/>
    </location>
</feature>
<dbReference type="HOGENOM" id="CLU_057126_0_0_11"/>
<dbReference type="GO" id="GO:0000976">
    <property type="term" value="F:transcription cis-regulatory region binding"/>
    <property type="evidence" value="ECO:0007669"/>
    <property type="project" value="TreeGrafter"/>
</dbReference>
<proteinExistence type="predicted"/>
<keyword evidence="2" id="KW-0902">Two-component regulatory system</keyword>
<dbReference type="InterPro" id="IPR039420">
    <property type="entry name" value="WalR-like"/>
</dbReference>
<dbReference type="InterPro" id="IPR036388">
    <property type="entry name" value="WH-like_DNA-bd_sf"/>
</dbReference>